<evidence type="ECO:0000313" key="4">
    <source>
        <dbReference type="Proteomes" id="UP000075359"/>
    </source>
</evidence>
<organism evidence="3 4">
    <name type="scientific">Sulfurovum riftiae</name>
    <dbReference type="NCBI Taxonomy" id="1630136"/>
    <lineage>
        <taxon>Bacteria</taxon>
        <taxon>Pseudomonadati</taxon>
        <taxon>Campylobacterota</taxon>
        <taxon>Epsilonproteobacteria</taxon>
        <taxon>Campylobacterales</taxon>
        <taxon>Sulfurovaceae</taxon>
        <taxon>Sulfurovum</taxon>
    </lineage>
</organism>
<dbReference type="EMBL" id="LNKT01000023">
    <property type="protein sequence ID" value="KYJ86513.1"/>
    <property type="molecule type" value="Genomic_DNA"/>
</dbReference>
<dbReference type="Proteomes" id="UP000075359">
    <property type="component" value="Unassembled WGS sequence"/>
</dbReference>
<protein>
    <recommendedName>
        <fullName evidence="2">BIG2 domain-containing protein</fullName>
    </recommendedName>
</protein>
<comment type="caution">
    <text evidence="3">The sequence shown here is derived from an EMBL/GenBank/DDBJ whole genome shotgun (WGS) entry which is preliminary data.</text>
</comment>
<reference evidence="3 4" key="1">
    <citation type="submission" date="2015-11" db="EMBL/GenBank/DDBJ databases">
        <title>Draft genome of Sulfurovum riftiae 1812E, a member of the Epsilonproteobacteria isolated from the tube of the deep-sea hydrothermal vent tubewom Riftia pachyptila.</title>
        <authorList>
            <person name="Vetriani C."/>
            <person name="Giovannelli D."/>
        </authorList>
    </citation>
    <scope>NUCLEOTIDE SEQUENCE [LARGE SCALE GENOMIC DNA]</scope>
    <source>
        <strain evidence="3 4">1812E</strain>
    </source>
</reference>
<evidence type="ECO:0000256" key="1">
    <source>
        <dbReference type="SAM" id="SignalP"/>
    </source>
</evidence>
<feature type="domain" description="BIG2" evidence="2">
    <location>
        <begin position="333"/>
        <end position="416"/>
    </location>
</feature>
<feature type="domain" description="BIG2" evidence="2">
    <location>
        <begin position="45"/>
        <end position="127"/>
    </location>
</feature>
<feature type="domain" description="BIG2" evidence="2">
    <location>
        <begin position="237"/>
        <end position="318"/>
    </location>
</feature>
<dbReference type="Gene3D" id="2.60.40.1080">
    <property type="match status" value="5"/>
</dbReference>
<dbReference type="SUPFAM" id="SSF49373">
    <property type="entry name" value="Invasin/intimin cell-adhesion fragments"/>
    <property type="match status" value="3"/>
</dbReference>
<evidence type="ECO:0000313" key="3">
    <source>
        <dbReference type="EMBL" id="KYJ86513.1"/>
    </source>
</evidence>
<feature type="chain" id="PRO_5007578501" description="BIG2 domain-containing protein" evidence="1">
    <location>
        <begin position="28"/>
        <end position="518"/>
    </location>
</feature>
<keyword evidence="4" id="KW-1185">Reference proteome</keyword>
<dbReference type="InterPro" id="IPR008964">
    <property type="entry name" value="Invasin/intimin_cell_adhesion"/>
</dbReference>
<dbReference type="SMART" id="SM00635">
    <property type="entry name" value="BID_2"/>
    <property type="match status" value="5"/>
</dbReference>
<dbReference type="Pfam" id="PF02368">
    <property type="entry name" value="Big_2"/>
    <property type="match status" value="2"/>
</dbReference>
<dbReference type="STRING" id="1630136.AS592_06820"/>
<name>A0A151CGX2_9BACT</name>
<feature type="signal peptide" evidence="1">
    <location>
        <begin position="1"/>
        <end position="27"/>
    </location>
</feature>
<feature type="domain" description="BIG2" evidence="2">
    <location>
        <begin position="430"/>
        <end position="515"/>
    </location>
</feature>
<proteinExistence type="predicted"/>
<dbReference type="RefSeq" id="WP_067330806.1">
    <property type="nucleotide sequence ID" value="NZ_LNKT01000023.1"/>
</dbReference>
<dbReference type="PROSITE" id="PS51257">
    <property type="entry name" value="PROKAR_LIPOPROTEIN"/>
    <property type="match status" value="1"/>
</dbReference>
<sequence length="518" mass="55640">MRFIKKLLPIILVGTMAFIMSGCGSSAGGNTNPTPTPTPPIEVVILTAVHVTPSDTYVVVGESEQYTATAIYSDGTTKDVTSKAEWLTSDKEIAAINVDGTASGLSEGNVTIVATYSEDNIEKTGTAHLSVEATLPTLKSMIIRGNNIVAVGLSEQLNAIATLSDDREFIVNDKVNWTSSDTSIATVNANGMVTGVSVGDVTITATAKNNSAIVATHSMSVSEATLTKIQIEKSYNPDTPQPITTLDVPITTEVYITAWGIYSDDSRHYINTDTFWWSSDQQIASINYLKSSYVYGRDVGTVTITAAYQGLKAELEVTVLPEDPALVSIELISRTHGDVTGGSFTLAQGDKEWITAYGIYKGGDRRDINRYVAYSSSDPKVAYVIDQIDSNVRGRSPGKAIINVDWQGIHAEVEVQVTESKIEIQEGCSASETVVIDDTNPLILTVGEEKCINAWLVHSDDTKERVTTTVFWKSQDQSIASMDLLQRHSRVKGVSVGETTVSATLEGITGVAPVHVVP</sequence>
<evidence type="ECO:0000259" key="2">
    <source>
        <dbReference type="SMART" id="SM00635"/>
    </source>
</evidence>
<gene>
    <name evidence="3" type="ORF">AS592_06820</name>
</gene>
<keyword evidence="1" id="KW-0732">Signal</keyword>
<feature type="domain" description="BIG2" evidence="2">
    <location>
        <begin position="137"/>
        <end position="217"/>
    </location>
</feature>
<dbReference type="InterPro" id="IPR003343">
    <property type="entry name" value="Big_2"/>
</dbReference>
<accession>A0A151CGX2</accession>
<dbReference type="AlphaFoldDB" id="A0A151CGX2"/>
<dbReference type="OrthoDB" id="309840at2"/>